<dbReference type="Proteomes" id="UP000555407">
    <property type="component" value="Unassembled WGS sequence"/>
</dbReference>
<evidence type="ECO:0008006" key="5">
    <source>
        <dbReference type="Google" id="ProtNLM"/>
    </source>
</evidence>
<evidence type="ECO:0000256" key="2">
    <source>
        <dbReference type="SAM" id="SignalP"/>
    </source>
</evidence>
<feature type="signal peptide" evidence="2">
    <location>
        <begin position="1"/>
        <end position="25"/>
    </location>
</feature>
<feature type="compositionally biased region" description="Low complexity" evidence="1">
    <location>
        <begin position="73"/>
        <end position="85"/>
    </location>
</feature>
<dbReference type="RefSeq" id="WP_167215049.1">
    <property type="nucleotide sequence ID" value="NZ_JAASRO010000001.1"/>
</dbReference>
<dbReference type="EMBL" id="JAASRO010000001">
    <property type="protein sequence ID" value="NIK61010.1"/>
    <property type="molecule type" value="Genomic_DNA"/>
</dbReference>
<keyword evidence="4" id="KW-1185">Reference proteome</keyword>
<proteinExistence type="predicted"/>
<accession>A0A7X6A4H7</accession>
<sequence length="367" mass="38007">MRFSWGSRALVIGLGSLLVMSTAAADTPADRIEACVQEATGAVRVVPAGQECRASETRLTWNRTGPAGPQGPAGPAGAQGEVGPQGPAGPQGPKGDPGPGAVDDLDKGSFALFVDGSFIGSSSRLEGCTIQRDLIEYAAGDGERRLLPGRSRVLPCTVELPLPSPSSGFWAWLTSPAQHDFLVEHHDVSTGTTGSATIVSGAVVASLRVPAKGRLQLTVRGSAIRTAAALPPPADSAPDIEGAQVQLGGVLVSDAPGDLVLERNIVEHRETGPGGEEIVRLVPGAYTMKSATVRTTANTPSAQTVEAWMGRTDARPIAVVAAGAGRAVRIALSGCLWDREIDPQPRSDGRRGWSYRCPTSDLTFTPS</sequence>
<evidence type="ECO:0000313" key="3">
    <source>
        <dbReference type="EMBL" id="NIK61010.1"/>
    </source>
</evidence>
<evidence type="ECO:0000256" key="1">
    <source>
        <dbReference type="SAM" id="MobiDB-lite"/>
    </source>
</evidence>
<evidence type="ECO:0000313" key="4">
    <source>
        <dbReference type="Proteomes" id="UP000555407"/>
    </source>
</evidence>
<keyword evidence="2" id="KW-0732">Signal</keyword>
<protein>
    <recommendedName>
        <fullName evidence="5">Collagen-like protein</fullName>
    </recommendedName>
</protein>
<reference evidence="3 4" key="1">
    <citation type="submission" date="2020-03" db="EMBL/GenBank/DDBJ databases">
        <title>Sequencing the genomes of 1000 actinobacteria strains.</title>
        <authorList>
            <person name="Klenk H.-P."/>
        </authorList>
    </citation>
    <scope>NUCLEOTIDE SEQUENCE [LARGE SCALE GENOMIC DNA]</scope>
    <source>
        <strain evidence="3 4">DSM 45490</strain>
    </source>
</reference>
<feature type="region of interest" description="Disordered" evidence="1">
    <location>
        <begin position="57"/>
        <end position="103"/>
    </location>
</feature>
<organism evidence="3 4">
    <name type="scientific">Kribbella shirazensis</name>
    <dbReference type="NCBI Taxonomy" id="1105143"/>
    <lineage>
        <taxon>Bacteria</taxon>
        <taxon>Bacillati</taxon>
        <taxon>Actinomycetota</taxon>
        <taxon>Actinomycetes</taxon>
        <taxon>Propionibacteriales</taxon>
        <taxon>Kribbellaceae</taxon>
        <taxon>Kribbella</taxon>
    </lineage>
</organism>
<name>A0A7X6A4H7_9ACTN</name>
<feature type="chain" id="PRO_5031431710" description="Collagen-like protein" evidence="2">
    <location>
        <begin position="26"/>
        <end position="367"/>
    </location>
</feature>
<dbReference type="AlphaFoldDB" id="A0A7X6A4H7"/>
<comment type="caution">
    <text evidence="3">The sequence shown here is derived from an EMBL/GenBank/DDBJ whole genome shotgun (WGS) entry which is preliminary data.</text>
</comment>
<gene>
    <name evidence="3" type="ORF">BJY22_006727</name>
</gene>